<evidence type="ECO:0000259" key="2">
    <source>
        <dbReference type="Pfam" id="PF03749"/>
    </source>
</evidence>
<dbReference type="PANTHER" id="PTHR30545:SF2">
    <property type="entry name" value="SUGAR FERMENTATION STIMULATION PROTEIN A"/>
    <property type="match status" value="1"/>
</dbReference>
<dbReference type="InterPro" id="IPR005224">
    <property type="entry name" value="SfsA"/>
</dbReference>
<dbReference type="HAMAP" id="MF_00095">
    <property type="entry name" value="SfsA"/>
    <property type="match status" value="1"/>
</dbReference>
<feature type="domain" description="SfsA N-terminal OB" evidence="3">
    <location>
        <begin position="13"/>
        <end position="78"/>
    </location>
</feature>
<dbReference type="Pfam" id="PF03749">
    <property type="entry name" value="SfsA"/>
    <property type="match status" value="1"/>
</dbReference>
<dbReference type="Gene3D" id="2.40.50.580">
    <property type="match status" value="1"/>
</dbReference>
<reference evidence="4 5" key="1">
    <citation type="submission" date="2019-06" db="EMBL/GenBank/DDBJ databases">
        <title>Genome of new Rhodobacteraceae sp. SM1903.</title>
        <authorList>
            <person name="Ren X."/>
        </authorList>
    </citation>
    <scope>NUCLEOTIDE SEQUENCE [LARGE SCALE GENOMIC DNA]</scope>
    <source>
        <strain evidence="4 5">SM1903</strain>
    </source>
</reference>
<dbReference type="CDD" id="cd22359">
    <property type="entry name" value="SfsA-like_bacterial"/>
    <property type="match status" value="1"/>
</dbReference>
<accession>A0A5C5GHG9</accession>
<keyword evidence="5" id="KW-1185">Reference proteome</keyword>
<dbReference type="EMBL" id="VFFF01000001">
    <property type="protein sequence ID" value="TNY34228.1"/>
    <property type="molecule type" value="Genomic_DNA"/>
</dbReference>
<dbReference type="Proteomes" id="UP000314011">
    <property type="component" value="Unassembled WGS sequence"/>
</dbReference>
<dbReference type="GO" id="GO:0003677">
    <property type="term" value="F:DNA binding"/>
    <property type="evidence" value="ECO:0007669"/>
    <property type="project" value="InterPro"/>
</dbReference>
<dbReference type="OrthoDB" id="9802365at2"/>
<feature type="domain" description="Sugar fermentation stimulation protein C-terminal" evidence="2">
    <location>
        <begin position="84"/>
        <end position="219"/>
    </location>
</feature>
<comment type="similarity">
    <text evidence="1">Belongs to the SfsA family.</text>
</comment>
<dbReference type="NCBIfam" id="TIGR00230">
    <property type="entry name" value="sfsA"/>
    <property type="match status" value="1"/>
</dbReference>
<evidence type="ECO:0000259" key="3">
    <source>
        <dbReference type="Pfam" id="PF17746"/>
    </source>
</evidence>
<evidence type="ECO:0000313" key="4">
    <source>
        <dbReference type="EMBL" id="TNY34228.1"/>
    </source>
</evidence>
<dbReference type="Pfam" id="PF17746">
    <property type="entry name" value="SfsA_N"/>
    <property type="match status" value="1"/>
</dbReference>
<dbReference type="InterPro" id="IPR040452">
    <property type="entry name" value="SfsA_C"/>
</dbReference>
<dbReference type="Gene3D" id="3.40.1350.60">
    <property type="match status" value="1"/>
</dbReference>
<protein>
    <recommendedName>
        <fullName evidence="1">Sugar fermentation stimulation protein homolog</fullName>
    </recommendedName>
</protein>
<dbReference type="RefSeq" id="WP_140195391.1">
    <property type="nucleotide sequence ID" value="NZ_CP065915.1"/>
</dbReference>
<gene>
    <name evidence="1 4" type="primary">sfsA</name>
    <name evidence="4" type="ORF">FHY64_13525</name>
</gene>
<dbReference type="PANTHER" id="PTHR30545">
    <property type="entry name" value="SUGAR FERMENTATION STIMULATION PROTEIN A"/>
    <property type="match status" value="1"/>
</dbReference>
<comment type="caution">
    <text evidence="4">The sequence shown here is derived from an EMBL/GenBank/DDBJ whole genome shotgun (WGS) entry which is preliminary data.</text>
</comment>
<evidence type="ECO:0000313" key="5">
    <source>
        <dbReference type="Proteomes" id="UP000314011"/>
    </source>
</evidence>
<evidence type="ECO:0000256" key="1">
    <source>
        <dbReference type="HAMAP-Rule" id="MF_00095"/>
    </source>
</evidence>
<dbReference type="AlphaFoldDB" id="A0A5C5GHG9"/>
<dbReference type="InterPro" id="IPR041465">
    <property type="entry name" value="SfsA_N"/>
</dbReference>
<organism evidence="4 5">
    <name type="scientific">Pelagovum pacificum</name>
    <dbReference type="NCBI Taxonomy" id="2588711"/>
    <lineage>
        <taxon>Bacteria</taxon>
        <taxon>Pseudomonadati</taxon>
        <taxon>Pseudomonadota</taxon>
        <taxon>Alphaproteobacteria</taxon>
        <taxon>Rhodobacterales</taxon>
        <taxon>Paracoccaceae</taxon>
        <taxon>Pelagovum</taxon>
    </lineage>
</organism>
<name>A0A5C5GHG9_9RHOB</name>
<sequence length="246" mass="26304">MRFSNPLVPATLVRRYKRFLADVALPDGRTVTAHCPNPGAMTGLAEPGTRVWLEPSTNPKSKLDWGWRLTELADGTFAGIDTGAANRVVAEALNARTIDGLPPYDEVRPEVAYGEGSRVDFRLSGPATTWLEVKSVTLSRTPGLAEFPDTVTARGARHLRDLATMAGQGDRAVLLFLVQRTDATHWDVAADIDPAYAAALEEAERAGVEVLCFDATMDQFGVTLADPVPRRGSAALDGLSSGAVTS</sequence>
<proteinExistence type="inferred from homology"/>